<keyword evidence="2" id="KW-0805">Transcription regulation</keyword>
<sequence length="240" mass="27252">MMVKKSDNNIININNERSGVRQYKKSAVPRLQWTPELHDHFVDAVEHLGGRYKATPKRIVQLMGVKGLKISHVKSHLQMYRNMRERTTFDVFIPTQSTCNFREERPHSTTWNPQGQTTFERLLRQGCLGETNEAKQMGSSYFSANRSNNNQFNASGHHQHQVYVQESQGSEKSEMTKVEESGGGDPSSESCNAYFDDRNIVFVALKAGETTNPPPPLPQVQRLRSSRDAEINLDLSIACL</sequence>
<feature type="domain" description="HTH myb-type" evidence="6">
    <location>
        <begin position="25"/>
        <end position="85"/>
    </location>
</feature>
<dbReference type="Pfam" id="PF00249">
    <property type="entry name" value="Myb_DNA-binding"/>
    <property type="match status" value="1"/>
</dbReference>
<gene>
    <name evidence="7" type="ORF">CEURO_LOCUS10928</name>
</gene>
<evidence type="ECO:0000256" key="5">
    <source>
        <dbReference type="SAM" id="MobiDB-lite"/>
    </source>
</evidence>
<dbReference type="EMBL" id="CAMAPE010000020">
    <property type="protein sequence ID" value="CAH9089479.1"/>
    <property type="molecule type" value="Genomic_DNA"/>
</dbReference>
<feature type="compositionally biased region" description="Basic and acidic residues" evidence="5">
    <location>
        <begin position="169"/>
        <end position="180"/>
    </location>
</feature>
<name>A0A9P0Z7D5_CUSEU</name>
<evidence type="ECO:0000313" key="7">
    <source>
        <dbReference type="EMBL" id="CAH9089479.1"/>
    </source>
</evidence>
<feature type="region of interest" description="Disordered" evidence="5">
    <location>
        <begin position="167"/>
        <end position="189"/>
    </location>
</feature>
<organism evidence="7 8">
    <name type="scientific">Cuscuta europaea</name>
    <name type="common">European dodder</name>
    <dbReference type="NCBI Taxonomy" id="41803"/>
    <lineage>
        <taxon>Eukaryota</taxon>
        <taxon>Viridiplantae</taxon>
        <taxon>Streptophyta</taxon>
        <taxon>Embryophyta</taxon>
        <taxon>Tracheophyta</taxon>
        <taxon>Spermatophyta</taxon>
        <taxon>Magnoliopsida</taxon>
        <taxon>eudicotyledons</taxon>
        <taxon>Gunneridae</taxon>
        <taxon>Pentapetalae</taxon>
        <taxon>asterids</taxon>
        <taxon>lamiids</taxon>
        <taxon>Solanales</taxon>
        <taxon>Convolvulaceae</taxon>
        <taxon>Cuscuteae</taxon>
        <taxon>Cuscuta</taxon>
        <taxon>Cuscuta subgen. Cuscuta</taxon>
    </lineage>
</organism>
<dbReference type="Gene3D" id="1.10.10.60">
    <property type="entry name" value="Homeodomain-like"/>
    <property type="match status" value="1"/>
</dbReference>
<dbReference type="PANTHER" id="PTHR31314">
    <property type="entry name" value="MYB FAMILY TRANSCRIPTION FACTOR PHL7-LIKE"/>
    <property type="match status" value="1"/>
</dbReference>
<evidence type="ECO:0000256" key="3">
    <source>
        <dbReference type="ARBA" id="ARBA00023163"/>
    </source>
</evidence>
<dbReference type="GO" id="GO:0003700">
    <property type="term" value="F:DNA-binding transcription factor activity"/>
    <property type="evidence" value="ECO:0007669"/>
    <property type="project" value="InterPro"/>
</dbReference>
<evidence type="ECO:0000256" key="2">
    <source>
        <dbReference type="ARBA" id="ARBA00023015"/>
    </source>
</evidence>
<proteinExistence type="predicted"/>
<keyword evidence="8" id="KW-1185">Reference proteome</keyword>
<comment type="caution">
    <text evidence="7">The sequence shown here is derived from an EMBL/GenBank/DDBJ whole genome shotgun (WGS) entry which is preliminary data.</text>
</comment>
<dbReference type="PANTHER" id="PTHR31314:SF113">
    <property type="entry name" value="MYB FAMILY TRANSCRIPTION FACTOR MPH1"/>
    <property type="match status" value="1"/>
</dbReference>
<dbReference type="Proteomes" id="UP001152484">
    <property type="component" value="Unassembled WGS sequence"/>
</dbReference>
<keyword evidence="4" id="KW-0539">Nucleus</keyword>
<dbReference type="InterPro" id="IPR046955">
    <property type="entry name" value="PHR1-like"/>
</dbReference>
<dbReference type="InterPro" id="IPR001005">
    <property type="entry name" value="SANT/Myb"/>
</dbReference>
<keyword evidence="3" id="KW-0804">Transcription</keyword>
<dbReference type="PROSITE" id="PS51294">
    <property type="entry name" value="HTH_MYB"/>
    <property type="match status" value="1"/>
</dbReference>
<dbReference type="SUPFAM" id="SSF46689">
    <property type="entry name" value="Homeodomain-like"/>
    <property type="match status" value="1"/>
</dbReference>
<evidence type="ECO:0000256" key="1">
    <source>
        <dbReference type="ARBA" id="ARBA00004123"/>
    </source>
</evidence>
<evidence type="ECO:0000313" key="8">
    <source>
        <dbReference type="Proteomes" id="UP001152484"/>
    </source>
</evidence>
<dbReference type="GO" id="GO:0010597">
    <property type="term" value="P:green leaf volatile biosynthetic process"/>
    <property type="evidence" value="ECO:0007669"/>
    <property type="project" value="UniProtKB-ARBA"/>
</dbReference>
<protein>
    <recommendedName>
        <fullName evidence="6">HTH myb-type domain-containing protein</fullName>
    </recommendedName>
</protein>
<dbReference type="AlphaFoldDB" id="A0A9P0Z7D5"/>
<dbReference type="OrthoDB" id="551907at2759"/>
<dbReference type="InterPro" id="IPR009057">
    <property type="entry name" value="Homeodomain-like_sf"/>
</dbReference>
<dbReference type="InterPro" id="IPR017930">
    <property type="entry name" value="Myb_dom"/>
</dbReference>
<evidence type="ECO:0000259" key="6">
    <source>
        <dbReference type="PROSITE" id="PS51294"/>
    </source>
</evidence>
<dbReference type="FunFam" id="1.10.10.60:FF:000007">
    <property type="entry name" value="Two-component response regulator"/>
    <property type="match status" value="1"/>
</dbReference>
<reference evidence="7" key="1">
    <citation type="submission" date="2022-07" db="EMBL/GenBank/DDBJ databases">
        <authorList>
            <person name="Macas J."/>
            <person name="Novak P."/>
            <person name="Neumann P."/>
        </authorList>
    </citation>
    <scope>NUCLEOTIDE SEQUENCE</scope>
</reference>
<evidence type="ECO:0000256" key="4">
    <source>
        <dbReference type="ARBA" id="ARBA00023242"/>
    </source>
</evidence>
<accession>A0A9P0Z7D5</accession>
<dbReference type="GO" id="GO:0000976">
    <property type="term" value="F:transcription cis-regulatory region binding"/>
    <property type="evidence" value="ECO:0007669"/>
    <property type="project" value="UniProtKB-ARBA"/>
</dbReference>
<comment type="subcellular location">
    <subcellularLocation>
        <location evidence="1">Nucleus</location>
    </subcellularLocation>
</comment>
<dbReference type="GO" id="GO:0005634">
    <property type="term" value="C:nucleus"/>
    <property type="evidence" value="ECO:0007669"/>
    <property type="project" value="UniProtKB-SubCell"/>
</dbReference>
<dbReference type="InterPro" id="IPR006447">
    <property type="entry name" value="Myb_dom_plants"/>
</dbReference>
<dbReference type="NCBIfam" id="TIGR01557">
    <property type="entry name" value="myb_SHAQKYF"/>
    <property type="match status" value="1"/>
</dbReference>